<gene>
    <name evidence="2" type="ORF">THAOC_18126</name>
</gene>
<feature type="compositionally biased region" description="Basic and acidic residues" evidence="1">
    <location>
        <begin position="210"/>
        <end position="227"/>
    </location>
</feature>
<feature type="non-terminal residue" evidence="2">
    <location>
        <position position="334"/>
    </location>
</feature>
<feature type="region of interest" description="Disordered" evidence="1">
    <location>
        <begin position="239"/>
        <end position="334"/>
    </location>
</feature>
<reference evidence="2 3" key="1">
    <citation type="journal article" date="2012" name="Genome Biol.">
        <title>Genome and low-iron response of an oceanic diatom adapted to chronic iron limitation.</title>
        <authorList>
            <person name="Lommer M."/>
            <person name="Specht M."/>
            <person name="Roy A.S."/>
            <person name="Kraemer L."/>
            <person name="Andreson R."/>
            <person name="Gutowska M.A."/>
            <person name="Wolf J."/>
            <person name="Bergner S.V."/>
            <person name="Schilhabel M.B."/>
            <person name="Klostermeier U.C."/>
            <person name="Beiko R.G."/>
            <person name="Rosenstiel P."/>
            <person name="Hippler M."/>
            <person name="Laroche J."/>
        </authorList>
    </citation>
    <scope>NUCLEOTIDE SEQUENCE [LARGE SCALE GENOMIC DNA]</scope>
    <source>
        <strain evidence="2 3">CCMP1005</strain>
    </source>
</reference>
<feature type="compositionally biased region" description="Polar residues" evidence="1">
    <location>
        <begin position="180"/>
        <end position="191"/>
    </location>
</feature>
<evidence type="ECO:0000313" key="2">
    <source>
        <dbReference type="EMBL" id="EJK61396.1"/>
    </source>
</evidence>
<accession>K0SK64</accession>
<feature type="compositionally biased region" description="Low complexity" evidence="1">
    <location>
        <begin position="113"/>
        <end position="153"/>
    </location>
</feature>
<organism evidence="2 3">
    <name type="scientific">Thalassiosira oceanica</name>
    <name type="common">Marine diatom</name>
    <dbReference type="NCBI Taxonomy" id="159749"/>
    <lineage>
        <taxon>Eukaryota</taxon>
        <taxon>Sar</taxon>
        <taxon>Stramenopiles</taxon>
        <taxon>Ochrophyta</taxon>
        <taxon>Bacillariophyta</taxon>
        <taxon>Coscinodiscophyceae</taxon>
        <taxon>Thalassiosirophycidae</taxon>
        <taxon>Thalassiosirales</taxon>
        <taxon>Thalassiosiraceae</taxon>
        <taxon>Thalassiosira</taxon>
    </lineage>
</organism>
<sequence>MRAHGRTDLMAPVRQCSYPHYSAPTRHSHARSKPHHPAIQRSSNGGGNRKRRKLAEAEEAELIRRLGSTCSLRGDGAPSAVAADDGATTARTGETSTELANGEISFPNGDGAGSDAAGSDAADPNPNGAAADAGAGHATPPGAGPRPGSGASSLSTATPRVMFRRITGRRLHDLAPAGHASTTAADPSSPGSADWGDDETTGISTGPRTHAYDGRPHANEDATDARDKWLRVIDVKLEDWADGGGTGDGSSASPPPPGNGVGRLNRRARVHSAGDADDGDPEGGGTRRPRRKRRRLAMVVEGSATVLESDFYAPGVGGGTADGAKADGPTNETR</sequence>
<keyword evidence="3" id="KW-1185">Reference proteome</keyword>
<dbReference type="Proteomes" id="UP000266841">
    <property type="component" value="Unassembled WGS sequence"/>
</dbReference>
<protein>
    <submittedName>
        <fullName evidence="2">Uncharacterized protein</fullName>
    </submittedName>
</protein>
<feature type="compositionally biased region" description="Low complexity" evidence="1">
    <location>
        <begin position="322"/>
        <end position="334"/>
    </location>
</feature>
<evidence type="ECO:0000313" key="3">
    <source>
        <dbReference type="Proteomes" id="UP000266841"/>
    </source>
</evidence>
<feature type="region of interest" description="Disordered" evidence="1">
    <location>
        <begin position="20"/>
        <end position="55"/>
    </location>
</feature>
<feature type="compositionally biased region" description="Low complexity" evidence="1">
    <location>
        <begin position="82"/>
        <end position="95"/>
    </location>
</feature>
<name>K0SK64_THAOC</name>
<feature type="region of interest" description="Disordered" evidence="1">
    <location>
        <begin position="70"/>
        <end position="157"/>
    </location>
</feature>
<dbReference type="EMBL" id="AGNL01020059">
    <property type="protein sequence ID" value="EJK61396.1"/>
    <property type="molecule type" value="Genomic_DNA"/>
</dbReference>
<proteinExistence type="predicted"/>
<dbReference type="AlphaFoldDB" id="K0SK64"/>
<feature type="region of interest" description="Disordered" evidence="1">
    <location>
        <begin position="178"/>
        <end position="227"/>
    </location>
</feature>
<comment type="caution">
    <text evidence="2">The sequence shown here is derived from an EMBL/GenBank/DDBJ whole genome shotgun (WGS) entry which is preliminary data.</text>
</comment>
<feature type="compositionally biased region" description="Basic residues" evidence="1">
    <location>
        <begin position="26"/>
        <end position="38"/>
    </location>
</feature>
<evidence type="ECO:0000256" key="1">
    <source>
        <dbReference type="SAM" id="MobiDB-lite"/>
    </source>
</evidence>
<feature type="compositionally biased region" description="Basic residues" evidence="1">
    <location>
        <begin position="287"/>
        <end position="296"/>
    </location>
</feature>
<dbReference type="eggNOG" id="ENOG502TAPH">
    <property type="taxonomic scope" value="Eukaryota"/>
</dbReference>